<proteinExistence type="predicted"/>
<reference evidence="1 2" key="1">
    <citation type="submission" date="2014-03" db="EMBL/GenBank/DDBJ databases">
        <title>Genomics of Bifidobacteria.</title>
        <authorList>
            <person name="Ventura M."/>
            <person name="Milani C."/>
            <person name="Lugli G.A."/>
        </authorList>
    </citation>
    <scope>NUCLEOTIDE SEQUENCE [LARGE SCALE GENOMIC DNA]</scope>
    <source>
        <strain evidence="1 2">LMG 21589</strain>
    </source>
</reference>
<sequence>MDAEILHQLTRIADALNNTGMQVTREQALNAWPLRMYEDEYLNALQQLGIEIV</sequence>
<accession>A0A087DI44</accession>
<dbReference type="OrthoDB" id="3239699at2"/>
<gene>
    <name evidence="1" type="ORF">BSCA_1012</name>
</gene>
<dbReference type="STRING" id="158787.BSCA_1012"/>
<dbReference type="RefSeq" id="WP_156102370.1">
    <property type="nucleotide sequence ID" value="NZ_CAUPKV010000009.1"/>
</dbReference>
<organism evidence="1 2">
    <name type="scientific">Bifidobacterium scardovii</name>
    <dbReference type="NCBI Taxonomy" id="158787"/>
    <lineage>
        <taxon>Bacteria</taxon>
        <taxon>Bacillati</taxon>
        <taxon>Actinomycetota</taxon>
        <taxon>Actinomycetes</taxon>
        <taxon>Bifidobacteriales</taxon>
        <taxon>Bifidobacteriaceae</taxon>
        <taxon>Bifidobacterium</taxon>
    </lineage>
</organism>
<evidence type="ECO:0000313" key="2">
    <source>
        <dbReference type="Proteomes" id="UP000029033"/>
    </source>
</evidence>
<dbReference type="Proteomes" id="UP000029033">
    <property type="component" value="Unassembled WGS sequence"/>
</dbReference>
<evidence type="ECO:0000313" key="1">
    <source>
        <dbReference type="EMBL" id="KFI95194.1"/>
    </source>
</evidence>
<dbReference type="GeneID" id="85167119"/>
<dbReference type="AlphaFoldDB" id="A0A087DI44"/>
<protein>
    <submittedName>
        <fullName evidence="1">Uncharacterized protein</fullName>
    </submittedName>
</protein>
<keyword evidence="2" id="KW-1185">Reference proteome</keyword>
<name>A0A087DI44_9BIFI</name>
<comment type="caution">
    <text evidence="1">The sequence shown here is derived from an EMBL/GenBank/DDBJ whole genome shotgun (WGS) entry which is preliminary data.</text>
</comment>
<dbReference type="EMBL" id="JGZO01000004">
    <property type="protein sequence ID" value="KFI95194.1"/>
    <property type="molecule type" value="Genomic_DNA"/>
</dbReference>
<dbReference type="eggNOG" id="ENOG5030RZI">
    <property type="taxonomic scope" value="Bacteria"/>
</dbReference>